<proteinExistence type="predicted"/>
<dbReference type="KEGG" id="cben:EG339_17085"/>
<sequence length="140" mass="16497">MILNEKFYNFDRVKKLISILLLTLYLVSTTELYQLLKMPLLIEHYIQHKNLNPEMSLTAFLKTHYDHPVKDSDHDQDQKLPFVSHANLLSVVFTINPSLDFHCIGKVFSPIEIKKVFYKSALYNKEILNSIWQPPRFCQS</sequence>
<keyword evidence="2" id="KW-1185">Reference proteome</keyword>
<evidence type="ECO:0000313" key="1">
    <source>
        <dbReference type="EMBL" id="AZB26183.1"/>
    </source>
</evidence>
<dbReference type="OrthoDB" id="894042at2"/>
<evidence type="ECO:0000313" key="2">
    <source>
        <dbReference type="Proteomes" id="UP000271193"/>
    </source>
</evidence>
<dbReference type="EMBL" id="CP033932">
    <property type="protein sequence ID" value="AZB26183.1"/>
    <property type="molecule type" value="Genomic_DNA"/>
</dbReference>
<dbReference type="AlphaFoldDB" id="A0A3G6U438"/>
<gene>
    <name evidence="1" type="ORF">EG339_17085</name>
</gene>
<reference evidence="2" key="1">
    <citation type="submission" date="2018-11" db="EMBL/GenBank/DDBJ databases">
        <title>Proposal to divide the Flavobacteriaceae and reorganize its genera based on Amino Acid Identity values calculated from whole genome sequences.</title>
        <authorList>
            <person name="Nicholson A.C."/>
            <person name="Gulvik C.A."/>
            <person name="Whitney A.M."/>
            <person name="Humrighouse B.W."/>
            <person name="Bell M."/>
            <person name="Holmes B."/>
            <person name="Steigerwalt A.G."/>
            <person name="Villarma A."/>
            <person name="Sheth M."/>
            <person name="Batra D."/>
            <person name="Pryor J."/>
            <person name="Bernardet J.-F."/>
            <person name="Hugo C."/>
            <person name="Kampfer P."/>
            <person name="Newman J."/>
            <person name="McQuiston J.R."/>
        </authorList>
    </citation>
    <scope>NUCLEOTIDE SEQUENCE [LARGE SCALE GENOMIC DNA]</scope>
    <source>
        <strain evidence="2">G0229</strain>
    </source>
</reference>
<name>A0A3G6U438_9FLAO</name>
<protein>
    <submittedName>
        <fullName evidence="1">Uncharacterized protein</fullName>
    </submittedName>
</protein>
<dbReference type="Proteomes" id="UP000271193">
    <property type="component" value="Chromosome"/>
</dbReference>
<accession>A0A3G6U438</accession>
<organism evidence="1 2">
    <name type="scientific">Chryseobacterium bernardetii</name>
    <dbReference type="NCBI Taxonomy" id="1241978"/>
    <lineage>
        <taxon>Bacteria</taxon>
        <taxon>Pseudomonadati</taxon>
        <taxon>Bacteroidota</taxon>
        <taxon>Flavobacteriia</taxon>
        <taxon>Flavobacteriales</taxon>
        <taxon>Weeksellaceae</taxon>
        <taxon>Chryseobacterium group</taxon>
        <taxon>Chryseobacterium</taxon>
    </lineage>
</organism>